<keyword evidence="4" id="KW-1185">Reference proteome</keyword>
<dbReference type="PANTHER" id="PTHR44196">
    <property type="entry name" value="DEHYDROGENASE/REDUCTASE SDR FAMILY MEMBER 7B"/>
    <property type="match status" value="1"/>
</dbReference>
<evidence type="ECO:0000256" key="2">
    <source>
        <dbReference type="ARBA" id="ARBA00023002"/>
    </source>
</evidence>
<dbReference type="InterPro" id="IPR036291">
    <property type="entry name" value="NAD(P)-bd_dom_sf"/>
</dbReference>
<evidence type="ECO:0000313" key="4">
    <source>
        <dbReference type="Proteomes" id="UP000494214"/>
    </source>
</evidence>
<organism evidence="3 4">
    <name type="scientific">Achromobacter animicus</name>
    <dbReference type="NCBI Taxonomy" id="1389935"/>
    <lineage>
        <taxon>Bacteria</taxon>
        <taxon>Pseudomonadati</taxon>
        <taxon>Pseudomonadota</taxon>
        <taxon>Betaproteobacteria</taxon>
        <taxon>Burkholderiales</taxon>
        <taxon>Alcaligenaceae</taxon>
        <taxon>Achromobacter</taxon>
    </lineage>
</organism>
<dbReference type="Pfam" id="PF00106">
    <property type="entry name" value="adh_short"/>
    <property type="match status" value="1"/>
</dbReference>
<accession>A0A6S7AF05</accession>
<dbReference type="GO" id="GO:0016020">
    <property type="term" value="C:membrane"/>
    <property type="evidence" value="ECO:0007669"/>
    <property type="project" value="TreeGrafter"/>
</dbReference>
<dbReference type="AlphaFoldDB" id="A0A6S7AF05"/>
<reference evidence="3 4" key="1">
    <citation type="submission" date="2020-04" db="EMBL/GenBank/DDBJ databases">
        <authorList>
            <person name="De Canck E."/>
        </authorList>
    </citation>
    <scope>NUCLEOTIDE SEQUENCE [LARGE SCALE GENOMIC DNA]</scope>
    <source>
        <strain evidence="3 4">LMG 26690</strain>
    </source>
</reference>
<sequence length="85" mass="8997">MKLKLKPLREQVMVITGASSGIGAATAKMAAERGAKVVLVGRQENRLNSVLNDIVRGGGVGDADQAGFDRYGVYFARAQLYGRSA</sequence>
<proteinExistence type="inferred from homology"/>
<dbReference type="InterPro" id="IPR002347">
    <property type="entry name" value="SDR_fam"/>
</dbReference>
<dbReference type="SUPFAM" id="SSF51735">
    <property type="entry name" value="NAD(P)-binding Rossmann-fold domains"/>
    <property type="match status" value="1"/>
</dbReference>
<keyword evidence="2" id="KW-0560">Oxidoreductase</keyword>
<gene>
    <name evidence="3" type="ORF">LMG26690_03556</name>
</gene>
<evidence type="ECO:0000313" key="3">
    <source>
        <dbReference type="EMBL" id="CAB3716542.1"/>
    </source>
</evidence>
<dbReference type="Proteomes" id="UP000494214">
    <property type="component" value="Unassembled WGS sequence"/>
</dbReference>
<name>A0A6S7AF05_9BURK</name>
<comment type="similarity">
    <text evidence="1">Belongs to the short-chain dehydrogenases/reductases (SDR) family.</text>
</comment>
<dbReference type="GO" id="GO:0016491">
    <property type="term" value="F:oxidoreductase activity"/>
    <property type="evidence" value="ECO:0007669"/>
    <property type="project" value="UniProtKB-KW"/>
</dbReference>
<evidence type="ECO:0000256" key="1">
    <source>
        <dbReference type="ARBA" id="ARBA00006484"/>
    </source>
</evidence>
<dbReference type="PANTHER" id="PTHR44196:SF1">
    <property type="entry name" value="DEHYDROGENASE_REDUCTASE SDR FAMILY MEMBER 7B"/>
    <property type="match status" value="1"/>
</dbReference>
<dbReference type="EMBL" id="CADIJM010000007">
    <property type="protein sequence ID" value="CAB3716542.1"/>
    <property type="molecule type" value="Genomic_DNA"/>
</dbReference>
<dbReference type="Gene3D" id="3.40.50.720">
    <property type="entry name" value="NAD(P)-binding Rossmann-like Domain"/>
    <property type="match status" value="1"/>
</dbReference>
<protein>
    <submittedName>
        <fullName evidence="3">Uncharacterized protein</fullName>
    </submittedName>
</protein>